<comment type="subcellular location">
    <subcellularLocation>
        <location evidence="1">Membrane</location>
        <topology evidence="1">Multi-pass membrane protein</topology>
    </subcellularLocation>
</comment>
<dbReference type="GO" id="GO:0019367">
    <property type="term" value="P:fatty acid elongation, saturated fatty acid"/>
    <property type="evidence" value="ECO:0007669"/>
    <property type="project" value="TreeGrafter"/>
</dbReference>
<evidence type="ECO:0000256" key="9">
    <source>
        <dbReference type="ARBA" id="ARBA00023160"/>
    </source>
</evidence>
<comment type="caution">
    <text evidence="12">The sequence shown here is derived from an EMBL/GenBank/DDBJ whole genome shotgun (WGS) entry which is preliminary data.</text>
</comment>
<dbReference type="GO" id="GO:0005789">
    <property type="term" value="C:endoplasmic reticulum membrane"/>
    <property type="evidence" value="ECO:0007669"/>
    <property type="project" value="TreeGrafter"/>
</dbReference>
<dbReference type="GO" id="GO:0034626">
    <property type="term" value="P:fatty acid elongation, polyunsaturated fatty acid"/>
    <property type="evidence" value="ECO:0007669"/>
    <property type="project" value="TreeGrafter"/>
</dbReference>
<feature type="transmembrane region" description="Helical" evidence="10">
    <location>
        <begin position="41"/>
        <end position="61"/>
    </location>
</feature>
<accession>A0A9X6RJD7</accession>
<dbReference type="EC" id="2.3.1.199" evidence="10"/>
<evidence type="ECO:0000256" key="10">
    <source>
        <dbReference type="RuleBase" id="RU361115"/>
    </source>
</evidence>
<protein>
    <recommendedName>
        <fullName evidence="10">Elongation of very long chain fatty acids protein</fullName>
        <ecNumber evidence="10">2.3.1.199</ecNumber>
    </recommendedName>
    <alternativeName>
        <fullName evidence="10">Very-long-chain 3-oxoacyl-CoA synthase</fullName>
    </alternativeName>
</protein>
<dbReference type="EMBL" id="MTYJ01000175">
    <property type="protein sequence ID" value="OWA49851.1"/>
    <property type="molecule type" value="Genomic_DNA"/>
</dbReference>
<evidence type="ECO:0000256" key="11">
    <source>
        <dbReference type="SAM" id="MobiDB-lite"/>
    </source>
</evidence>
<organism evidence="12 13">
    <name type="scientific">Hypsibius exemplaris</name>
    <name type="common">Freshwater tardigrade</name>
    <dbReference type="NCBI Taxonomy" id="2072580"/>
    <lineage>
        <taxon>Eukaryota</taxon>
        <taxon>Metazoa</taxon>
        <taxon>Ecdysozoa</taxon>
        <taxon>Tardigrada</taxon>
        <taxon>Eutardigrada</taxon>
        <taxon>Parachela</taxon>
        <taxon>Hypsibioidea</taxon>
        <taxon>Hypsibiidae</taxon>
        <taxon>Hypsibius</taxon>
    </lineage>
</organism>
<feature type="transmembrane region" description="Helical" evidence="10">
    <location>
        <begin position="161"/>
        <end position="180"/>
    </location>
</feature>
<dbReference type="GO" id="GO:0030148">
    <property type="term" value="P:sphingolipid biosynthetic process"/>
    <property type="evidence" value="ECO:0007669"/>
    <property type="project" value="TreeGrafter"/>
</dbReference>
<dbReference type="Proteomes" id="UP000192578">
    <property type="component" value="Unassembled WGS sequence"/>
</dbReference>
<evidence type="ECO:0000256" key="1">
    <source>
        <dbReference type="ARBA" id="ARBA00004141"/>
    </source>
</evidence>
<feature type="transmembrane region" description="Helical" evidence="10">
    <location>
        <begin position="215"/>
        <end position="232"/>
    </location>
</feature>
<comment type="similarity">
    <text evidence="10">Belongs to the ELO family.</text>
</comment>
<keyword evidence="8 10" id="KW-0472">Membrane</keyword>
<dbReference type="OrthoDB" id="434092at2759"/>
<keyword evidence="7 10" id="KW-0443">Lipid metabolism</keyword>
<dbReference type="Pfam" id="PF01151">
    <property type="entry name" value="ELO"/>
    <property type="match status" value="1"/>
</dbReference>
<comment type="catalytic activity">
    <reaction evidence="10">
        <text>a very-long-chain acyl-CoA + malonyl-CoA + H(+) = a very-long-chain 3-oxoacyl-CoA + CO2 + CoA</text>
        <dbReference type="Rhea" id="RHEA:32727"/>
        <dbReference type="ChEBI" id="CHEBI:15378"/>
        <dbReference type="ChEBI" id="CHEBI:16526"/>
        <dbReference type="ChEBI" id="CHEBI:57287"/>
        <dbReference type="ChEBI" id="CHEBI:57384"/>
        <dbReference type="ChEBI" id="CHEBI:90725"/>
        <dbReference type="ChEBI" id="CHEBI:90736"/>
        <dbReference type="EC" id="2.3.1.199"/>
    </reaction>
</comment>
<feature type="transmembrane region" description="Helical" evidence="10">
    <location>
        <begin position="73"/>
        <end position="92"/>
    </location>
</feature>
<keyword evidence="5 10" id="KW-0276">Fatty acid metabolism</keyword>
<dbReference type="GO" id="GO:0042761">
    <property type="term" value="P:very long-chain fatty acid biosynthetic process"/>
    <property type="evidence" value="ECO:0007669"/>
    <property type="project" value="TreeGrafter"/>
</dbReference>
<name>A0A9X6RJD7_HYPEX</name>
<evidence type="ECO:0000256" key="3">
    <source>
        <dbReference type="ARBA" id="ARBA00022679"/>
    </source>
</evidence>
<feature type="transmembrane region" description="Helical" evidence="10">
    <location>
        <begin position="121"/>
        <end position="140"/>
    </location>
</feature>
<evidence type="ECO:0000256" key="7">
    <source>
        <dbReference type="ARBA" id="ARBA00023098"/>
    </source>
</evidence>
<evidence type="ECO:0000256" key="4">
    <source>
        <dbReference type="ARBA" id="ARBA00022692"/>
    </source>
</evidence>
<dbReference type="InterPro" id="IPR002076">
    <property type="entry name" value="ELO_fam"/>
</dbReference>
<evidence type="ECO:0000256" key="6">
    <source>
        <dbReference type="ARBA" id="ARBA00022989"/>
    </source>
</evidence>
<dbReference type="PANTHER" id="PTHR11157:SF170">
    <property type="entry name" value="ELONGATION OF VERY LONG CHAIN FATTY ACIDS PROTEIN 2-LIKE"/>
    <property type="match status" value="1"/>
</dbReference>
<sequence>MANNTTTWGSLLRYYDNITEDLYQRSDARTRDMLFMRNMGGMFLLTASYLVMAVVGPRIMAKRKAFELKWPMFIYNVAISIFSLWMCLEMLTQSWKSGYSYLCDPYKLSYAPADIRIVNVIWWYFVSKAIEFLDTVFMVLRKKNNQITVLHTWHHSFMLPCFYFVTLLGPCGLALQGPIINAFVHVVMYAYYALSLFPQLAPFLWWKKYLTQMQLLQFFLLLTNNVYGLVVACDFPPVLAYIQLCFLGSLVVLFTNFYIKAYIKGKKHGGRGGRTQRTQPEQPHETEKKEL</sequence>
<evidence type="ECO:0000256" key="8">
    <source>
        <dbReference type="ARBA" id="ARBA00023136"/>
    </source>
</evidence>
<reference evidence="13" key="1">
    <citation type="submission" date="2017-01" db="EMBL/GenBank/DDBJ databases">
        <title>Comparative genomics of anhydrobiosis in the tardigrade Hypsibius dujardini.</title>
        <authorList>
            <person name="Yoshida Y."/>
            <person name="Koutsovoulos G."/>
            <person name="Laetsch D."/>
            <person name="Stevens L."/>
            <person name="Kumar S."/>
            <person name="Horikawa D."/>
            <person name="Ishino K."/>
            <person name="Komine S."/>
            <person name="Tomita M."/>
            <person name="Blaxter M."/>
            <person name="Arakawa K."/>
        </authorList>
    </citation>
    <scope>NUCLEOTIDE SEQUENCE [LARGE SCALE GENOMIC DNA]</scope>
    <source>
        <strain evidence="13">Z151</strain>
    </source>
</reference>
<evidence type="ECO:0000313" key="12">
    <source>
        <dbReference type="EMBL" id="OWA49851.1"/>
    </source>
</evidence>
<keyword evidence="3 10" id="KW-0808">Transferase</keyword>
<keyword evidence="6 10" id="KW-1133">Transmembrane helix</keyword>
<keyword evidence="4 10" id="KW-0812">Transmembrane</keyword>
<keyword evidence="2 10" id="KW-0444">Lipid biosynthesis</keyword>
<dbReference type="PANTHER" id="PTHR11157">
    <property type="entry name" value="FATTY ACID ACYL TRANSFERASE-RELATED"/>
    <property type="match status" value="1"/>
</dbReference>
<feature type="compositionally biased region" description="Basic and acidic residues" evidence="11">
    <location>
        <begin position="282"/>
        <end position="291"/>
    </location>
</feature>
<evidence type="ECO:0000256" key="5">
    <source>
        <dbReference type="ARBA" id="ARBA00022832"/>
    </source>
</evidence>
<dbReference type="GO" id="GO:0034625">
    <property type="term" value="P:fatty acid elongation, monounsaturated fatty acid"/>
    <property type="evidence" value="ECO:0007669"/>
    <property type="project" value="TreeGrafter"/>
</dbReference>
<evidence type="ECO:0000313" key="13">
    <source>
        <dbReference type="Proteomes" id="UP000192578"/>
    </source>
</evidence>
<dbReference type="GO" id="GO:0009922">
    <property type="term" value="F:fatty acid elongase activity"/>
    <property type="evidence" value="ECO:0007669"/>
    <property type="project" value="UniProtKB-EC"/>
</dbReference>
<feature type="region of interest" description="Disordered" evidence="11">
    <location>
        <begin position="266"/>
        <end position="291"/>
    </location>
</feature>
<keyword evidence="9 10" id="KW-0275">Fatty acid biosynthesis</keyword>
<feature type="transmembrane region" description="Helical" evidence="10">
    <location>
        <begin position="186"/>
        <end position="206"/>
    </location>
</feature>
<evidence type="ECO:0000256" key="2">
    <source>
        <dbReference type="ARBA" id="ARBA00022516"/>
    </source>
</evidence>
<proteinExistence type="inferred from homology"/>
<dbReference type="AlphaFoldDB" id="A0A9X6RJD7"/>
<keyword evidence="13" id="KW-1185">Reference proteome</keyword>
<feature type="transmembrane region" description="Helical" evidence="10">
    <location>
        <begin position="238"/>
        <end position="259"/>
    </location>
</feature>
<gene>
    <name evidence="12" type="ORF">BV898_14388</name>
</gene>